<accession>A0A4U5MR10</accession>
<comment type="subcellular location">
    <subcellularLocation>
        <location evidence="2">Cytoplasm</location>
    </subcellularLocation>
    <subcellularLocation>
        <location evidence="1">Nucleus</location>
    </subcellularLocation>
</comment>
<feature type="signal peptide" evidence="6">
    <location>
        <begin position="1"/>
        <end position="22"/>
    </location>
</feature>
<sequence length="574" mass="64600">MFRDSPFAVIACFLTRVTVVRSLCFKATIACSTFNVTINLSRVKGAASSPPNRARGEGRASGFAILRSDSFRRAAMGSTRKKVEMQKRLQDVRITTTEDTDKSLDDLFRAAKQGQFVPNRKQQGSFPTSYYMKPYSKAKSRTSSVGHSREGSSDDGFHSKTLSPATGAVGYSGCLHSRQGSAPALMGQELPQSGMSKLNPHSGVHHAHSKSLQTVGATSTSDLANGSHYAGETSFHNRGAKSCDFDQLPKDQMDVGYGPVSQANPGFYLENQLPPKPSYRLTPREMSKSLDAVTFSEPTYSQHQQQMFQQQPMYTQPLNQPSSQPTNIPDDGLGPLPDGYEKAVNEDGEAYFINHNTRTTDWFDPRIPYDLQVERIRSRHAYKIKTGMNQQQPYLNNNSMVMPQGYGSGSPHQTMENVQRLQMERSNMQELQQQLSKDGLLESQQQSPQFVPSPIHPQQQMNMYHQDPQFLQHQMRTPMMPHTPQSYHNRNISSDAVLDQSMEVDYASYPMQQMNLQQQQMPVIDPIMRDLGMSDLNPQEFDKYLRINDGNQRSNAKFSSPFIKDEMDNPTRHP</sequence>
<dbReference type="PROSITE" id="PS50020">
    <property type="entry name" value="WW_DOMAIN_2"/>
    <property type="match status" value="1"/>
</dbReference>
<feature type="compositionally biased region" description="Basic and acidic residues" evidence="5">
    <location>
        <begin position="147"/>
        <end position="158"/>
    </location>
</feature>
<gene>
    <name evidence="8" type="ORF">L596_019301</name>
</gene>
<dbReference type="SUPFAM" id="SSF51045">
    <property type="entry name" value="WW domain"/>
    <property type="match status" value="1"/>
</dbReference>
<dbReference type="GO" id="GO:0005737">
    <property type="term" value="C:cytoplasm"/>
    <property type="evidence" value="ECO:0007669"/>
    <property type="project" value="UniProtKB-SubCell"/>
</dbReference>
<feature type="region of interest" description="Disordered" evidence="5">
    <location>
        <begin position="136"/>
        <end position="161"/>
    </location>
</feature>
<feature type="region of interest" description="Disordered" evidence="5">
    <location>
        <begin position="185"/>
        <end position="216"/>
    </location>
</feature>
<dbReference type="OrthoDB" id="2020426at2759"/>
<dbReference type="Proteomes" id="UP000298663">
    <property type="component" value="Unassembled WGS sequence"/>
</dbReference>
<name>A0A4U5MR10_STECR</name>
<dbReference type="CDD" id="cd00201">
    <property type="entry name" value="WW"/>
    <property type="match status" value="1"/>
</dbReference>
<organism evidence="8 9">
    <name type="scientific">Steinernema carpocapsae</name>
    <name type="common">Entomopathogenic nematode</name>
    <dbReference type="NCBI Taxonomy" id="34508"/>
    <lineage>
        <taxon>Eukaryota</taxon>
        <taxon>Metazoa</taxon>
        <taxon>Ecdysozoa</taxon>
        <taxon>Nematoda</taxon>
        <taxon>Chromadorea</taxon>
        <taxon>Rhabditida</taxon>
        <taxon>Tylenchina</taxon>
        <taxon>Panagrolaimomorpha</taxon>
        <taxon>Strongyloidoidea</taxon>
        <taxon>Steinernematidae</taxon>
        <taxon>Steinernema</taxon>
    </lineage>
</organism>
<feature type="compositionally biased region" description="Basic and acidic residues" evidence="5">
    <location>
        <begin position="563"/>
        <end position="574"/>
    </location>
</feature>
<dbReference type="STRING" id="34508.A0A4U5MR10"/>
<feature type="chain" id="PRO_5020911467" description="WW domain-containing protein" evidence="6">
    <location>
        <begin position="23"/>
        <end position="574"/>
    </location>
</feature>
<feature type="region of interest" description="Disordered" evidence="5">
    <location>
        <begin position="551"/>
        <end position="574"/>
    </location>
</feature>
<evidence type="ECO:0000256" key="1">
    <source>
        <dbReference type="ARBA" id="ARBA00004123"/>
    </source>
</evidence>
<keyword evidence="4" id="KW-0539">Nucleus</keyword>
<dbReference type="PANTHER" id="PTHR17616:SF8">
    <property type="entry name" value="TRANSCRIPTIONAL COACTIVATOR YORKIE"/>
    <property type="match status" value="1"/>
</dbReference>
<evidence type="ECO:0000256" key="4">
    <source>
        <dbReference type="ARBA" id="ARBA00023242"/>
    </source>
</evidence>
<reference evidence="8 9" key="1">
    <citation type="journal article" date="2015" name="Genome Biol.">
        <title>Comparative genomics of Steinernema reveals deeply conserved gene regulatory networks.</title>
        <authorList>
            <person name="Dillman A.R."/>
            <person name="Macchietto M."/>
            <person name="Porter C.F."/>
            <person name="Rogers A."/>
            <person name="Williams B."/>
            <person name="Antoshechkin I."/>
            <person name="Lee M.M."/>
            <person name="Goodwin Z."/>
            <person name="Lu X."/>
            <person name="Lewis E.E."/>
            <person name="Goodrich-Blair H."/>
            <person name="Stock S.P."/>
            <person name="Adams B.J."/>
            <person name="Sternberg P.W."/>
            <person name="Mortazavi A."/>
        </authorList>
    </citation>
    <scope>NUCLEOTIDE SEQUENCE [LARGE SCALE GENOMIC DNA]</scope>
    <source>
        <strain evidence="8 9">ALL</strain>
    </source>
</reference>
<protein>
    <recommendedName>
        <fullName evidence="7">WW domain-containing protein</fullName>
    </recommendedName>
</protein>
<reference evidence="8 9" key="2">
    <citation type="journal article" date="2019" name="G3 (Bethesda)">
        <title>Hybrid Assembly of the Genome of the Entomopathogenic Nematode Steinernema carpocapsae Identifies the X-Chromosome.</title>
        <authorList>
            <person name="Serra L."/>
            <person name="Macchietto M."/>
            <person name="Macias-Munoz A."/>
            <person name="McGill C.J."/>
            <person name="Rodriguez I.M."/>
            <person name="Rodriguez B."/>
            <person name="Murad R."/>
            <person name="Mortazavi A."/>
        </authorList>
    </citation>
    <scope>NUCLEOTIDE SEQUENCE [LARGE SCALE GENOMIC DNA]</scope>
    <source>
        <strain evidence="8 9">ALL</strain>
    </source>
</reference>
<dbReference type="GO" id="GO:0035329">
    <property type="term" value="P:hippo signaling"/>
    <property type="evidence" value="ECO:0007669"/>
    <property type="project" value="TreeGrafter"/>
</dbReference>
<dbReference type="GO" id="GO:0045944">
    <property type="term" value="P:positive regulation of transcription by RNA polymerase II"/>
    <property type="evidence" value="ECO:0007669"/>
    <property type="project" value="TreeGrafter"/>
</dbReference>
<evidence type="ECO:0000256" key="6">
    <source>
        <dbReference type="SAM" id="SignalP"/>
    </source>
</evidence>
<evidence type="ECO:0000256" key="2">
    <source>
        <dbReference type="ARBA" id="ARBA00004496"/>
    </source>
</evidence>
<dbReference type="PANTHER" id="PTHR17616">
    <property type="entry name" value="YES-ASSOCIATED PROTEIN YAP1 FAMILY MEMBER"/>
    <property type="match status" value="1"/>
</dbReference>
<evidence type="ECO:0000313" key="8">
    <source>
        <dbReference type="EMBL" id="TKR71753.1"/>
    </source>
</evidence>
<feature type="compositionally biased region" description="Low complexity" evidence="5">
    <location>
        <begin position="443"/>
        <end position="453"/>
    </location>
</feature>
<dbReference type="Gene3D" id="2.20.70.10">
    <property type="match status" value="1"/>
</dbReference>
<dbReference type="GO" id="GO:0003713">
    <property type="term" value="F:transcription coactivator activity"/>
    <property type="evidence" value="ECO:0007669"/>
    <property type="project" value="TreeGrafter"/>
</dbReference>
<dbReference type="InterPro" id="IPR001202">
    <property type="entry name" value="WW_dom"/>
</dbReference>
<keyword evidence="6" id="KW-0732">Signal</keyword>
<dbReference type="SMART" id="SM00456">
    <property type="entry name" value="WW"/>
    <property type="match status" value="1"/>
</dbReference>
<dbReference type="GO" id="GO:0005634">
    <property type="term" value="C:nucleus"/>
    <property type="evidence" value="ECO:0007669"/>
    <property type="project" value="UniProtKB-SubCell"/>
</dbReference>
<dbReference type="InterPro" id="IPR036020">
    <property type="entry name" value="WW_dom_sf"/>
</dbReference>
<proteinExistence type="predicted"/>
<keyword evidence="3" id="KW-0963">Cytoplasm</keyword>
<evidence type="ECO:0000313" key="9">
    <source>
        <dbReference type="Proteomes" id="UP000298663"/>
    </source>
</evidence>
<keyword evidence="9" id="KW-1185">Reference proteome</keyword>
<dbReference type="EMBL" id="AZBU02000006">
    <property type="protein sequence ID" value="TKR71753.1"/>
    <property type="molecule type" value="Genomic_DNA"/>
</dbReference>
<dbReference type="Pfam" id="PF00397">
    <property type="entry name" value="WW"/>
    <property type="match status" value="1"/>
</dbReference>
<evidence type="ECO:0000259" key="7">
    <source>
        <dbReference type="PROSITE" id="PS50020"/>
    </source>
</evidence>
<dbReference type="InterPro" id="IPR051583">
    <property type="entry name" value="YAP1"/>
</dbReference>
<comment type="caution">
    <text evidence="8">The sequence shown here is derived from an EMBL/GenBank/DDBJ whole genome shotgun (WGS) entry which is preliminary data.</text>
</comment>
<feature type="region of interest" description="Disordered" evidence="5">
    <location>
        <begin position="428"/>
        <end position="456"/>
    </location>
</feature>
<dbReference type="AlphaFoldDB" id="A0A4U5MR10"/>
<feature type="domain" description="WW" evidence="7">
    <location>
        <begin position="334"/>
        <end position="367"/>
    </location>
</feature>
<evidence type="ECO:0000256" key="5">
    <source>
        <dbReference type="SAM" id="MobiDB-lite"/>
    </source>
</evidence>
<evidence type="ECO:0000256" key="3">
    <source>
        <dbReference type="ARBA" id="ARBA00022490"/>
    </source>
</evidence>